<accession>A0ABV0KDB1</accession>
<keyword evidence="4 8" id="KW-0812">Transmembrane</keyword>
<feature type="region of interest" description="Disordered" evidence="7">
    <location>
        <begin position="155"/>
        <end position="188"/>
    </location>
</feature>
<name>A0ABV0KDB1_9CYAN</name>
<dbReference type="EMBL" id="JAMPKX010000016">
    <property type="protein sequence ID" value="MEP0949908.1"/>
    <property type="molecule type" value="Genomic_DNA"/>
</dbReference>
<evidence type="ECO:0000256" key="7">
    <source>
        <dbReference type="SAM" id="MobiDB-lite"/>
    </source>
</evidence>
<dbReference type="PRINTS" id="PR01837">
    <property type="entry name" value="MGTCSAPBPROT"/>
</dbReference>
<evidence type="ECO:0000256" key="4">
    <source>
        <dbReference type="ARBA" id="ARBA00022692"/>
    </source>
</evidence>
<gene>
    <name evidence="10" type="ORF">NC992_23750</name>
</gene>
<dbReference type="InterPro" id="IPR049177">
    <property type="entry name" value="MgtC_SapB_SrpB_YhiD_N"/>
</dbReference>
<feature type="transmembrane region" description="Helical" evidence="8">
    <location>
        <begin position="77"/>
        <end position="95"/>
    </location>
</feature>
<keyword evidence="5 8" id="KW-1133">Transmembrane helix</keyword>
<proteinExistence type="inferred from homology"/>
<comment type="caution">
    <text evidence="10">The sequence shown here is derived from an EMBL/GenBank/DDBJ whole genome shotgun (WGS) entry which is preliminary data.</text>
</comment>
<evidence type="ECO:0000256" key="8">
    <source>
        <dbReference type="SAM" id="Phobius"/>
    </source>
</evidence>
<dbReference type="PANTHER" id="PTHR33778">
    <property type="entry name" value="PROTEIN MGTC"/>
    <property type="match status" value="1"/>
</dbReference>
<keyword evidence="11" id="KW-1185">Reference proteome</keyword>
<evidence type="ECO:0000259" key="9">
    <source>
        <dbReference type="Pfam" id="PF02308"/>
    </source>
</evidence>
<reference evidence="10 11" key="1">
    <citation type="submission" date="2022-04" db="EMBL/GenBank/DDBJ databases">
        <title>Positive selection, recombination, and allopatry shape intraspecific diversity of widespread and dominant cyanobacteria.</title>
        <authorList>
            <person name="Wei J."/>
            <person name="Shu W."/>
            <person name="Hu C."/>
        </authorList>
    </citation>
    <scope>NUCLEOTIDE SEQUENCE [LARGE SCALE GENOMIC DNA]</scope>
    <source>
        <strain evidence="10 11">DQ-A4</strain>
    </source>
</reference>
<evidence type="ECO:0000256" key="3">
    <source>
        <dbReference type="ARBA" id="ARBA00022475"/>
    </source>
</evidence>
<evidence type="ECO:0000313" key="10">
    <source>
        <dbReference type="EMBL" id="MEP0949908.1"/>
    </source>
</evidence>
<dbReference type="Proteomes" id="UP001482513">
    <property type="component" value="Unassembled WGS sequence"/>
</dbReference>
<feature type="transmembrane region" description="Helical" evidence="8">
    <location>
        <begin position="124"/>
        <end position="144"/>
    </location>
</feature>
<feature type="transmembrane region" description="Helical" evidence="8">
    <location>
        <begin position="44"/>
        <end position="65"/>
    </location>
</feature>
<comment type="subcellular location">
    <subcellularLocation>
        <location evidence="1">Cell membrane</location>
        <topology evidence="1">Multi-pass membrane protein</topology>
    </subcellularLocation>
</comment>
<feature type="transmembrane region" description="Helical" evidence="8">
    <location>
        <begin position="13"/>
        <end position="32"/>
    </location>
</feature>
<sequence length="188" mass="19947">MAIQAGYIEANDWLNLIFRVGLSVIIGGLIGFERQWTGTNRSAGVRTHMVISLGATLFILLPLQIPQDYSSVNALSRTIQGIATGVGFIGAGLILQQSHRGKVKGLTSAAAIWATAALDTAIGLGYWQLAVVGTVAMLLVLSGVKQAKRPIAVRLGRASSSSKKRPADTPSPTPTDRRAHPLFFAQDD</sequence>
<organism evidence="10 11">
    <name type="scientific">Leptolyngbya subtilissima DQ-A4</name>
    <dbReference type="NCBI Taxonomy" id="2933933"/>
    <lineage>
        <taxon>Bacteria</taxon>
        <taxon>Bacillati</taxon>
        <taxon>Cyanobacteriota</taxon>
        <taxon>Cyanophyceae</taxon>
        <taxon>Leptolyngbyales</taxon>
        <taxon>Leptolyngbyaceae</taxon>
        <taxon>Leptolyngbya group</taxon>
        <taxon>Leptolyngbya</taxon>
    </lineage>
</organism>
<comment type="similarity">
    <text evidence="2">Belongs to the MgtC/SapB family.</text>
</comment>
<keyword evidence="3" id="KW-1003">Cell membrane</keyword>
<feature type="domain" description="MgtC/SapB/SrpB/YhiD N-terminal" evidence="9">
    <location>
        <begin position="22"/>
        <end position="148"/>
    </location>
</feature>
<evidence type="ECO:0000256" key="6">
    <source>
        <dbReference type="ARBA" id="ARBA00023136"/>
    </source>
</evidence>
<dbReference type="InterPro" id="IPR003416">
    <property type="entry name" value="MgtC/SapB/SrpB/YhiD_fam"/>
</dbReference>
<dbReference type="PANTHER" id="PTHR33778:SF1">
    <property type="entry name" value="MAGNESIUM TRANSPORTER YHID-RELATED"/>
    <property type="match status" value="1"/>
</dbReference>
<evidence type="ECO:0000313" key="11">
    <source>
        <dbReference type="Proteomes" id="UP001482513"/>
    </source>
</evidence>
<evidence type="ECO:0000256" key="1">
    <source>
        <dbReference type="ARBA" id="ARBA00004651"/>
    </source>
</evidence>
<dbReference type="RefSeq" id="WP_199325706.1">
    <property type="nucleotide sequence ID" value="NZ_JAMPKX010000016.1"/>
</dbReference>
<dbReference type="Pfam" id="PF02308">
    <property type="entry name" value="MgtC"/>
    <property type="match status" value="1"/>
</dbReference>
<evidence type="ECO:0000256" key="5">
    <source>
        <dbReference type="ARBA" id="ARBA00022989"/>
    </source>
</evidence>
<keyword evidence="6 8" id="KW-0472">Membrane</keyword>
<protein>
    <submittedName>
        <fullName evidence="10">MgtC/SapB family protein</fullName>
    </submittedName>
</protein>
<evidence type="ECO:0000256" key="2">
    <source>
        <dbReference type="ARBA" id="ARBA00009298"/>
    </source>
</evidence>